<sequence>MTQVIKEGNLFLYSDPWGNLPQENSQGFGLYYRDTRFLSRLEWKLDGVGIVNLHGKADGPESVYRYTNEEVKRNEDVVFWRESLEIERRCWLYGGVLYESFRFHNLDRQTLDTQLELILDADFADMFVVRGFQHGKLGEKKPLQLMDDGIRYAYHGADNVTRSLEVKVEPRARVGEDGSLLIPLSLAPDEEKEVSVTYLLSVGDEKMEAIPRKEAWQLARQGLAEWVVQCPEVESDSVDFNAMVRRSLADMRMLLIDKGDGEFPVAGLPWYAVPFGRDSLIAAWQSMAIRPELAKATIRTMARYQGEKLDGWRDEEPGKILHEIRYGELAGTGQIPFTPYYGTVDATPLFLLLIGEVYRWSGDLDFVREHVEHAKKAFDWIDQYGDPDERGYTVYQRKSEKGIGNQGWKDSADSVVHRDHTLAEAPIALSEVQGYVYQARRVWSTLFRQLGEGEWADKLTKQADELRERFRRDFWMADESFPALALDKANRQVGTVTSNPGHCLIGDLLEQEQAAAVARRLLSPDLFSGWGIRTMSATARSYNPMSYHNGSVWPHDNSLILLGLKEGGFHREAEKLIQGLIDTAAQFPQHRLPELFCGYDRELGEPVPYPVACSPQAWAAGTAFVLLQAMTGIKPDPDRGRIYLQPSLPPEMSRLVVNNLRVGSGQLDIRLVRSDGVVHVQVEKNSSGWPVELGGS</sequence>
<feature type="domain" description="Putative glycogen debranching enzyme N-terminal" evidence="1">
    <location>
        <begin position="5"/>
        <end position="196"/>
    </location>
</feature>
<dbReference type="EMBL" id="PZZP01000001">
    <property type="protein sequence ID" value="PTM59185.1"/>
    <property type="molecule type" value="Genomic_DNA"/>
</dbReference>
<name>A0A2T4ZBD7_9BACL</name>
<gene>
    <name evidence="3" type="ORF">C8J48_1788</name>
</gene>
<evidence type="ECO:0000313" key="4">
    <source>
        <dbReference type="Proteomes" id="UP000241639"/>
    </source>
</evidence>
<evidence type="ECO:0000259" key="2">
    <source>
        <dbReference type="Pfam" id="PF22422"/>
    </source>
</evidence>
<evidence type="ECO:0000259" key="1">
    <source>
        <dbReference type="Pfam" id="PF14742"/>
    </source>
</evidence>
<dbReference type="InterPro" id="IPR012341">
    <property type="entry name" value="6hp_glycosidase-like_sf"/>
</dbReference>
<dbReference type="GO" id="GO:0005975">
    <property type="term" value="P:carbohydrate metabolic process"/>
    <property type="evidence" value="ECO:0007669"/>
    <property type="project" value="InterPro"/>
</dbReference>
<dbReference type="Gene3D" id="1.50.10.10">
    <property type="match status" value="1"/>
</dbReference>
<dbReference type="InterPro" id="IPR032856">
    <property type="entry name" value="GDE_N_bis"/>
</dbReference>
<comment type="caution">
    <text evidence="3">The sequence shown here is derived from an EMBL/GenBank/DDBJ whole genome shotgun (WGS) entry which is preliminary data.</text>
</comment>
<accession>A0A2T4ZBD7</accession>
<dbReference type="Pfam" id="PF14742">
    <property type="entry name" value="GDE_N_bis"/>
    <property type="match status" value="1"/>
</dbReference>
<dbReference type="Pfam" id="PF22422">
    <property type="entry name" value="MGH1-like_GH"/>
    <property type="match status" value="1"/>
</dbReference>
<dbReference type="InterPro" id="IPR054491">
    <property type="entry name" value="MGH1-like_GH"/>
</dbReference>
<feature type="domain" description="Mannosylglycerate hydrolase MGH1-like glycoside hydrolase" evidence="2">
    <location>
        <begin position="278"/>
        <end position="586"/>
    </location>
</feature>
<evidence type="ECO:0000313" key="3">
    <source>
        <dbReference type="EMBL" id="PTM59185.1"/>
    </source>
</evidence>
<dbReference type="AlphaFoldDB" id="A0A2T4ZBD7"/>
<keyword evidence="4" id="KW-1185">Reference proteome</keyword>
<protein>
    <submittedName>
        <fullName evidence="3">Glycogen debranching enzyme</fullName>
    </submittedName>
</protein>
<dbReference type="SUPFAM" id="SSF48208">
    <property type="entry name" value="Six-hairpin glycosidases"/>
    <property type="match status" value="1"/>
</dbReference>
<dbReference type="InterPro" id="IPR008928">
    <property type="entry name" value="6-hairpin_glycosidase_sf"/>
</dbReference>
<proteinExistence type="predicted"/>
<dbReference type="Proteomes" id="UP000241639">
    <property type="component" value="Unassembled WGS sequence"/>
</dbReference>
<organism evidence="3 4">
    <name type="scientific">Desmospora activa DSM 45169</name>
    <dbReference type="NCBI Taxonomy" id="1121389"/>
    <lineage>
        <taxon>Bacteria</taxon>
        <taxon>Bacillati</taxon>
        <taxon>Bacillota</taxon>
        <taxon>Bacilli</taxon>
        <taxon>Bacillales</taxon>
        <taxon>Thermoactinomycetaceae</taxon>
        <taxon>Desmospora</taxon>
    </lineage>
</organism>
<reference evidence="3 4" key="1">
    <citation type="submission" date="2018-04" db="EMBL/GenBank/DDBJ databases">
        <title>Genomic Encyclopedia of Archaeal and Bacterial Type Strains, Phase II (KMG-II): from individual species to whole genera.</title>
        <authorList>
            <person name="Goeker M."/>
        </authorList>
    </citation>
    <scope>NUCLEOTIDE SEQUENCE [LARGE SCALE GENOMIC DNA]</scope>
    <source>
        <strain evidence="3 4">DSM 45169</strain>
    </source>
</reference>